<evidence type="ECO:0000313" key="2">
    <source>
        <dbReference type="EMBL" id="QBB69056.1"/>
    </source>
</evidence>
<proteinExistence type="predicted"/>
<protein>
    <recommendedName>
        <fullName evidence="4">Right handed beta helix domain-containing protein</fullName>
    </recommendedName>
</protein>
<dbReference type="InterPro" id="IPR011050">
    <property type="entry name" value="Pectin_lyase_fold/virulence"/>
</dbReference>
<gene>
    <name evidence="2" type="ORF">ELE36_00915</name>
</gene>
<dbReference type="RefSeq" id="WP_129831311.1">
    <property type="nucleotide sequence ID" value="NZ_CP035704.1"/>
</dbReference>
<sequence>MKIHATLLLLGAGLLLSLRPAAAESNHCTPISALPITLSSAGVYCLTQDLTMAGSNGVAVFVNADSVTLDLNGHALRSNAAGNMSTFGVSVVGQKYFTITDGTIVGFAQAVYVGSAGGTNAKSGLISNLKVQRSHTIGISALCDGCVVRDNMVTDTNIPASFGGNAAIGIGVSGTGNQVIGNRVFNTFSQPGDPAFGISVSGSNSNVANNYSANDHISSDATYGYSIIGTNALLSTNQVQGMTVGYNLTATNLKYRDNLSGGCTYAFNGVSVGGVHDLGGNN</sequence>
<dbReference type="SUPFAM" id="SSF51126">
    <property type="entry name" value="Pectin lyase-like"/>
    <property type="match status" value="1"/>
</dbReference>
<organism evidence="2 3">
    <name type="scientific">Pseudolysobacter antarcticus</name>
    <dbReference type="NCBI Taxonomy" id="2511995"/>
    <lineage>
        <taxon>Bacteria</taxon>
        <taxon>Pseudomonadati</taxon>
        <taxon>Pseudomonadota</taxon>
        <taxon>Gammaproteobacteria</taxon>
        <taxon>Lysobacterales</taxon>
        <taxon>Rhodanobacteraceae</taxon>
        <taxon>Pseudolysobacter</taxon>
    </lineage>
</organism>
<dbReference type="OrthoDB" id="3202743at2"/>
<feature type="chain" id="PRO_5019341824" description="Right handed beta helix domain-containing protein" evidence="1">
    <location>
        <begin position="24"/>
        <end position="282"/>
    </location>
</feature>
<accession>A0A411HEZ4</accession>
<name>A0A411HEZ4_9GAMM</name>
<feature type="signal peptide" evidence="1">
    <location>
        <begin position="1"/>
        <end position="23"/>
    </location>
</feature>
<evidence type="ECO:0008006" key="4">
    <source>
        <dbReference type="Google" id="ProtNLM"/>
    </source>
</evidence>
<evidence type="ECO:0000256" key="1">
    <source>
        <dbReference type="SAM" id="SignalP"/>
    </source>
</evidence>
<keyword evidence="3" id="KW-1185">Reference proteome</keyword>
<dbReference type="Proteomes" id="UP000291562">
    <property type="component" value="Chromosome"/>
</dbReference>
<evidence type="ECO:0000313" key="3">
    <source>
        <dbReference type="Proteomes" id="UP000291562"/>
    </source>
</evidence>
<reference evidence="2 3" key="1">
    <citation type="submission" date="2019-01" db="EMBL/GenBank/DDBJ databases">
        <title>Pseudolysobacter antarctica gen. nov., sp. nov., isolated from Fildes Peninsula, Antarctica.</title>
        <authorList>
            <person name="Wei Z."/>
            <person name="Peng F."/>
        </authorList>
    </citation>
    <scope>NUCLEOTIDE SEQUENCE [LARGE SCALE GENOMIC DNA]</scope>
    <source>
        <strain evidence="2 3">AQ6-296</strain>
    </source>
</reference>
<dbReference type="AlphaFoldDB" id="A0A411HEZ4"/>
<keyword evidence="1" id="KW-0732">Signal</keyword>
<dbReference type="KEGG" id="xbc:ELE36_00915"/>
<dbReference type="EMBL" id="CP035704">
    <property type="protein sequence ID" value="QBB69056.1"/>
    <property type="molecule type" value="Genomic_DNA"/>
</dbReference>